<protein>
    <submittedName>
        <fullName evidence="8">PLP-dependent aminotransferase family protein</fullName>
    </submittedName>
</protein>
<gene>
    <name evidence="8" type="ORF">HG543_13105</name>
</gene>
<dbReference type="InterPro" id="IPR015424">
    <property type="entry name" value="PyrdxlP-dep_Trfase"/>
</dbReference>
<dbReference type="InterPro" id="IPR015421">
    <property type="entry name" value="PyrdxlP-dep_Trfase_major"/>
</dbReference>
<dbReference type="PRINTS" id="PR00035">
    <property type="entry name" value="HTHGNTR"/>
</dbReference>
<dbReference type="GO" id="GO:0008483">
    <property type="term" value="F:transaminase activity"/>
    <property type="evidence" value="ECO:0007669"/>
    <property type="project" value="UniProtKB-KW"/>
</dbReference>
<evidence type="ECO:0000256" key="5">
    <source>
        <dbReference type="ARBA" id="ARBA00023163"/>
    </source>
</evidence>
<dbReference type="InterPro" id="IPR004839">
    <property type="entry name" value="Aminotransferase_I/II_large"/>
</dbReference>
<dbReference type="GO" id="GO:0003700">
    <property type="term" value="F:DNA-binding transcription factor activity"/>
    <property type="evidence" value="ECO:0007669"/>
    <property type="project" value="InterPro"/>
</dbReference>
<dbReference type="GO" id="GO:0030170">
    <property type="term" value="F:pyridoxal phosphate binding"/>
    <property type="evidence" value="ECO:0007669"/>
    <property type="project" value="InterPro"/>
</dbReference>
<evidence type="ECO:0000256" key="4">
    <source>
        <dbReference type="ARBA" id="ARBA00023125"/>
    </source>
</evidence>
<dbReference type="PANTHER" id="PTHR46577">
    <property type="entry name" value="HTH-TYPE TRANSCRIPTIONAL REGULATORY PROTEIN GABR"/>
    <property type="match status" value="1"/>
</dbReference>
<evidence type="ECO:0000313" key="9">
    <source>
        <dbReference type="Proteomes" id="UP000518300"/>
    </source>
</evidence>
<dbReference type="PROSITE" id="PS50949">
    <property type="entry name" value="HTH_GNTR"/>
    <property type="match status" value="1"/>
</dbReference>
<keyword evidence="2" id="KW-0663">Pyridoxal phosphate</keyword>
<reference evidence="8 9" key="1">
    <citation type="submission" date="2020-04" db="EMBL/GenBank/DDBJ databases">
        <title>Draft genome of Pyxidicoccus fallax type strain.</title>
        <authorList>
            <person name="Whitworth D.E."/>
        </authorList>
    </citation>
    <scope>NUCLEOTIDE SEQUENCE [LARGE SCALE GENOMIC DNA]</scope>
    <source>
        <strain evidence="8 9">DSM 14698</strain>
    </source>
</reference>
<keyword evidence="8" id="KW-0032">Aminotransferase</keyword>
<comment type="caution">
    <text evidence="8">The sequence shown here is derived from an EMBL/GenBank/DDBJ whole genome shotgun (WGS) entry which is preliminary data.</text>
</comment>
<dbReference type="Pfam" id="PF00155">
    <property type="entry name" value="Aminotran_1_2"/>
    <property type="match status" value="1"/>
</dbReference>
<evidence type="ECO:0000256" key="1">
    <source>
        <dbReference type="ARBA" id="ARBA00005384"/>
    </source>
</evidence>
<keyword evidence="9" id="KW-1185">Reference proteome</keyword>
<dbReference type="SMART" id="SM00345">
    <property type="entry name" value="HTH_GNTR"/>
    <property type="match status" value="1"/>
</dbReference>
<dbReference type="SUPFAM" id="SSF53383">
    <property type="entry name" value="PLP-dependent transferases"/>
    <property type="match status" value="1"/>
</dbReference>
<dbReference type="Pfam" id="PF00392">
    <property type="entry name" value="GntR"/>
    <property type="match status" value="1"/>
</dbReference>
<evidence type="ECO:0000259" key="7">
    <source>
        <dbReference type="PROSITE" id="PS50949"/>
    </source>
</evidence>
<dbReference type="InterPro" id="IPR051446">
    <property type="entry name" value="HTH_trans_reg/aminotransferase"/>
</dbReference>
<dbReference type="InterPro" id="IPR036388">
    <property type="entry name" value="WH-like_DNA-bd_sf"/>
</dbReference>
<keyword evidence="5" id="KW-0804">Transcription</keyword>
<evidence type="ECO:0000313" key="8">
    <source>
        <dbReference type="EMBL" id="NMO15784.1"/>
    </source>
</evidence>
<proteinExistence type="inferred from homology"/>
<accession>A0A848LBA9</accession>
<evidence type="ECO:0000256" key="3">
    <source>
        <dbReference type="ARBA" id="ARBA00023015"/>
    </source>
</evidence>
<keyword evidence="4" id="KW-0238">DNA-binding</keyword>
<feature type="domain" description="HTH gntR-type" evidence="7">
    <location>
        <begin position="40"/>
        <end position="108"/>
    </location>
</feature>
<evidence type="ECO:0000256" key="2">
    <source>
        <dbReference type="ARBA" id="ARBA00022898"/>
    </source>
</evidence>
<keyword evidence="8" id="KW-0808">Transferase</keyword>
<sequence>MVGDSGHHRGESEVTSKRTRRKRPVVMAAPTLVLDASTGAPLQAQVVEALRSAILAGRLAPGTRLASTRALAEQLDVSRNTVLNAYARLLSEGYLVGQTGSGTYVAREPPERLTAARRAPVREREPARVAPPVLSRRGAALAAVPALPAPGHGIPPGRMAFRVGLPALDAFPSELWGRLLHARWRRSWRDMMSPVPVEGYPPLRRAVADYLATARGVRCVPEQVFIVNGTQQALSLAAQMLLDPGDAAWVEDPGYFLARGALTAAGATLVGVPVDDEGLDVEAGLRLRPDAKLAVVTPSHQLPLGVAMSERRKQALLAWAARSKAWIVEDDYDSELRYVGRPLPSLQGFAADARVLHTGTFSKVVSPALRLGYLVVPEPLVDAFRSARNFADRYSPVLEQAVLADFISQGHFSRHVRRMRVLYAARQEALLDAGRRELRGLLDLAPLPAGMHLIGWLPEGRDEHAATARATDAGVAVIPLSSSRLERRGRGGLMLGYACVPEEEIAEAVTRLARALG</sequence>
<feature type="compositionally biased region" description="Basic and acidic residues" evidence="6">
    <location>
        <begin position="1"/>
        <end position="16"/>
    </location>
</feature>
<dbReference type="Proteomes" id="UP000518300">
    <property type="component" value="Unassembled WGS sequence"/>
</dbReference>
<dbReference type="InterPro" id="IPR000524">
    <property type="entry name" value="Tscrpt_reg_HTH_GntR"/>
</dbReference>
<comment type="similarity">
    <text evidence="1">In the C-terminal section; belongs to the class-I pyridoxal-phosphate-dependent aminotransferase family.</text>
</comment>
<dbReference type="InterPro" id="IPR036390">
    <property type="entry name" value="WH_DNA-bd_sf"/>
</dbReference>
<dbReference type="EMBL" id="JABBJJ010000047">
    <property type="protein sequence ID" value="NMO15784.1"/>
    <property type="molecule type" value="Genomic_DNA"/>
</dbReference>
<dbReference type="CDD" id="cd00609">
    <property type="entry name" value="AAT_like"/>
    <property type="match status" value="1"/>
</dbReference>
<dbReference type="SUPFAM" id="SSF46785">
    <property type="entry name" value="Winged helix' DNA-binding domain"/>
    <property type="match status" value="1"/>
</dbReference>
<evidence type="ECO:0000256" key="6">
    <source>
        <dbReference type="SAM" id="MobiDB-lite"/>
    </source>
</evidence>
<dbReference type="PANTHER" id="PTHR46577:SF1">
    <property type="entry name" value="HTH-TYPE TRANSCRIPTIONAL REGULATORY PROTEIN GABR"/>
    <property type="match status" value="1"/>
</dbReference>
<dbReference type="Gene3D" id="3.40.640.10">
    <property type="entry name" value="Type I PLP-dependent aspartate aminotransferase-like (Major domain)"/>
    <property type="match status" value="1"/>
</dbReference>
<name>A0A848LBA9_9BACT</name>
<feature type="region of interest" description="Disordered" evidence="6">
    <location>
        <begin position="1"/>
        <end position="23"/>
    </location>
</feature>
<dbReference type="CDD" id="cd07377">
    <property type="entry name" value="WHTH_GntR"/>
    <property type="match status" value="1"/>
</dbReference>
<dbReference type="AlphaFoldDB" id="A0A848LBA9"/>
<dbReference type="GO" id="GO:0003677">
    <property type="term" value="F:DNA binding"/>
    <property type="evidence" value="ECO:0007669"/>
    <property type="project" value="UniProtKB-KW"/>
</dbReference>
<organism evidence="8 9">
    <name type="scientific">Pyxidicoccus fallax</name>
    <dbReference type="NCBI Taxonomy" id="394095"/>
    <lineage>
        <taxon>Bacteria</taxon>
        <taxon>Pseudomonadati</taxon>
        <taxon>Myxococcota</taxon>
        <taxon>Myxococcia</taxon>
        <taxon>Myxococcales</taxon>
        <taxon>Cystobacterineae</taxon>
        <taxon>Myxococcaceae</taxon>
        <taxon>Pyxidicoccus</taxon>
    </lineage>
</organism>
<keyword evidence="3" id="KW-0805">Transcription regulation</keyword>
<dbReference type="Gene3D" id="1.10.10.10">
    <property type="entry name" value="Winged helix-like DNA-binding domain superfamily/Winged helix DNA-binding domain"/>
    <property type="match status" value="1"/>
</dbReference>